<dbReference type="PANTHER" id="PTHR43580">
    <property type="entry name" value="OXIDOREDUCTASE GLYR1-RELATED"/>
    <property type="match status" value="1"/>
</dbReference>
<dbReference type="InterPro" id="IPR029154">
    <property type="entry name" value="HIBADH-like_NADP-bd"/>
</dbReference>
<dbReference type="Gene3D" id="3.40.50.720">
    <property type="entry name" value="NAD(P)-binding Rossmann-like Domain"/>
    <property type="match status" value="1"/>
</dbReference>
<comment type="caution">
    <text evidence="6">The sequence shown here is derived from an EMBL/GenBank/DDBJ whole genome shotgun (WGS) entry which is preliminary data.</text>
</comment>
<organism evidence="6 7">
    <name type="scientific">Dictyobacter formicarum</name>
    <dbReference type="NCBI Taxonomy" id="2778368"/>
    <lineage>
        <taxon>Bacteria</taxon>
        <taxon>Bacillati</taxon>
        <taxon>Chloroflexota</taxon>
        <taxon>Ktedonobacteria</taxon>
        <taxon>Ktedonobacterales</taxon>
        <taxon>Dictyobacteraceae</taxon>
        <taxon>Dictyobacter</taxon>
    </lineage>
</organism>
<dbReference type="InterPro" id="IPR013328">
    <property type="entry name" value="6PGD_dom2"/>
</dbReference>
<accession>A0ABQ3VFI2</accession>
<dbReference type="InterPro" id="IPR051265">
    <property type="entry name" value="HIBADH-related_NP60_sf"/>
</dbReference>
<dbReference type="SUPFAM" id="SSF51735">
    <property type="entry name" value="NAD(P)-binding Rossmann-fold domains"/>
    <property type="match status" value="1"/>
</dbReference>
<dbReference type="PROSITE" id="PS00895">
    <property type="entry name" value="3_HYDROXYISOBUT_DH"/>
    <property type="match status" value="1"/>
</dbReference>
<evidence type="ECO:0000256" key="1">
    <source>
        <dbReference type="ARBA" id="ARBA00009080"/>
    </source>
</evidence>
<evidence type="ECO:0000259" key="4">
    <source>
        <dbReference type="Pfam" id="PF03446"/>
    </source>
</evidence>
<dbReference type="PANTHER" id="PTHR43580:SF2">
    <property type="entry name" value="CYTOKINE-LIKE NUCLEAR FACTOR N-PAC"/>
    <property type="match status" value="1"/>
</dbReference>
<dbReference type="InterPro" id="IPR008927">
    <property type="entry name" value="6-PGluconate_DH-like_C_sf"/>
</dbReference>
<dbReference type="InterPro" id="IPR006115">
    <property type="entry name" value="6PGDH_NADP-bd"/>
</dbReference>
<feature type="domain" description="6-phosphogluconate dehydrogenase NADP-binding" evidence="4">
    <location>
        <begin position="10"/>
        <end position="169"/>
    </location>
</feature>
<dbReference type="SUPFAM" id="SSF48179">
    <property type="entry name" value="6-phosphogluconate dehydrogenase C-terminal domain-like"/>
    <property type="match status" value="1"/>
</dbReference>
<protein>
    <submittedName>
        <fullName evidence="6">Tartronate semialdehyde reductase</fullName>
    </submittedName>
</protein>
<evidence type="ECO:0000313" key="6">
    <source>
        <dbReference type="EMBL" id="GHO84236.1"/>
    </source>
</evidence>
<dbReference type="Gene3D" id="1.10.1040.10">
    <property type="entry name" value="N-(1-d-carboxylethyl)-l-norvaline Dehydrogenase, domain 2"/>
    <property type="match status" value="1"/>
</dbReference>
<dbReference type="PIRSF" id="PIRSF000103">
    <property type="entry name" value="HIBADH"/>
    <property type="match status" value="1"/>
</dbReference>
<evidence type="ECO:0000256" key="3">
    <source>
        <dbReference type="ARBA" id="ARBA00023027"/>
    </source>
</evidence>
<dbReference type="Proteomes" id="UP000635565">
    <property type="component" value="Unassembled WGS sequence"/>
</dbReference>
<evidence type="ECO:0000256" key="2">
    <source>
        <dbReference type="ARBA" id="ARBA00023002"/>
    </source>
</evidence>
<dbReference type="Pfam" id="PF14833">
    <property type="entry name" value="NAD_binding_11"/>
    <property type="match status" value="1"/>
</dbReference>
<keyword evidence="3" id="KW-0520">NAD</keyword>
<evidence type="ECO:0000313" key="7">
    <source>
        <dbReference type="Proteomes" id="UP000635565"/>
    </source>
</evidence>
<gene>
    <name evidence="6" type="ORF">KSZ_22420</name>
</gene>
<dbReference type="EMBL" id="BNJJ01000005">
    <property type="protein sequence ID" value="GHO84236.1"/>
    <property type="molecule type" value="Genomic_DNA"/>
</dbReference>
<evidence type="ECO:0000259" key="5">
    <source>
        <dbReference type="Pfam" id="PF14833"/>
    </source>
</evidence>
<feature type="domain" description="3-hydroxyisobutyrate dehydrogenase-like NAD-binding" evidence="5">
    <location>
        <begin position="172"/>
        <end position="290"/>
    </location>
</feature>
<comment type="similarity">
    <text evidence="1">Belongs to the HIBADH-related family.</text>
</comment>
<keyword evidence="2" id="KW-0560">Oxidoreductase</keyword>
<dbReference type="InterPro" id="IPR002204">
    <property type="entry name" value="3-OH-isobutyrate_DH-rel_CS"/>
</dbReference>
<name>A0ABQ3VFI2_9CHLR</name>
<dbReference type="Pfam" id="PF03446">
    <property type="entry name" value="NAD_binding_2"/>
    <property type="match status" value="1"/>
</dbReference>
<reference evidence="6 7" key="1">
    <citation type="journal article" date="2021" name="Int. J. Syst. Evol. Microbiol.">
        <title>Reticulibacter mediterranei gen. nov., sp. nov., within the new family Reticulibacteraceae fam. nov., and Ktedonospora formicarum gen. nov., sp. nov., Ktedonobacter robiniae sp. nov., Dictyobacter formicarum sp. nov. and Dictyobacter arantiisoli sp. nov., belonging to the class Ktedonobacteria.</title>
        <authorList>
            <person name="Yabe S."/>
            <person name="Zheng Y."/>
            <person name="Wang C.M."/>
            <person name="Sakai Y."/>
            <person name="Abe K."/>
            <person name="Yokota A."/>
            <person name="Donadio S."/>
            <person name="Cavaletti L."/>
            <person name="Monciardini P."/>
        </authorList>
    </citation>
    <scope>NUCLEOTIDE SEQUENCE [LARGE SCALE GENOMIC DNA]</scope>
    <source>
        <strain evidence="6 7">SOSP1-9</strain>
    </source>
</reference>
<dbReference type="InterPro" id="IPR015815">
    <property type="entry name" value="HIBADH-related"/>
</dbReference>
<dbReference type="InterPro" id="IPR036291">
    <property type="entry name" value="NAD(P)-bd_dom_sf"/>
</dbReference>
<keyword evidence="7" id="KW-1185">Reference proteome</keyword>
<proteinExistence type="inferred from homology"/>
<sequence>MTGTEHSRPNIGFIGLGHMGSHMVPRLLRAGYHLTVYDRTAERARAMGQLGALVAETPRDLAASCEVIISCVTNDSALEAVMLAPDGALAGAHASSVIIDMSTVAPQTSRHLFQAARAKGVSMIDAAVSGSVPQVEQGSLVIFVGGEREAYERCKPILDVLGKQSIYLGSSGKGTTMKLVVNMLLGLGRQALAEALVLGEKAGLEREQLIDVLKQTAVVSPRQQADLEHARQREYPADFALALMYKDFQLMLDEAFEVSAPLPMTAVAQQIAAAAMPGYGEKDASAIIQFMEAFAGIS</sequence>